<dbReference type="InterPro" id="IPR001584">
    <property type="entry name" value="Integrase_cat-core"/>
</dbReference>
<dbReference type="InterPro" id="IPR036397">
    <property type="entry name" value="RNaseH_sf"/>
</dbReference>
<proteinExistence type="predicted"/>
<name>A0A9P1BVQ5_9DINO</name>
<feature type="coiled-coil region" evidence="1">
    <location>
        <begin position="721"/>
        <end position="784"/>
    </location>
</feature>
<dbReference type="EMBL" id="CAMXCT010000557">
    <property type="protein sequence ID" value="CAI3980415.1"/>
    <property type="molecule type" value="Genomic_DNA"/>
</dbReference>
<feature type="domain" description="Integrase catalytic" evidence="3">
    <location>
        <begin position="1247"/>
        <end position="1408"/>
    </location>
</feature>
<dbReference type="Pfam" id="PF07727">
    <property type="entry name" value="RVT_2"/>
    <property type="match status" value="1"/>
</dbReference>
<gene>
    <name evidence="4" type="ORF">C1SCF055_LOCUS8288</name>
</gene>
<feature type="region of interest" description="Disordered" evidence="2">
    <location>
        <begin position="2154"/>
        <end position="2224"/>
    </location>
</feature>
<dbReference type="GO" id="GO:0015074">
    <property type="term" value="P:DNA integration"/>
    <property type="evidence" value="ECO:0007669"/>
    <property type="project" value="InterPro"/>
</dbReference>
<feature type="region of interest" description="Disordered" evidence="2">
    <location>
        <begin position="633"/>
        <end position="659"/>
    </location>
</feature>
<keyword evidence="1" id="KW-0175">Coiled coil</keyword>
<evidence type="ECO:0000313" key="4">
    <source>
        <dbReference type="EMBL" id="CAI3980415.1"/>
    </source>
</evidence>
<protein>
    <recommendedName>
        <fullName evidence="3">Integrase catalytic domain-containing protein</fullName>
    </recommendedName>
</protein>
<dbReference type="EMBL" id="CAMXCT020000557">
    <property type="protein sequence ID" value="CAL1133790.1"/>
    <property type="molecule type" value="Genomic_DNA"/>
</dbReference>
<accession>A0A9P1BVQ5</accession>
<feature type="compositionally biased region" description="Low complexity" evidence="2">
    <location>
        <begin position="21"/>
        <end position="38"/>
    </location>
</feature>
<dbReference type="InterPro" id="IPR013103">
    <property type="entry name" value="RVT_2"/>
</dbReference>
<dbReference type="GO" id="GO:0003676">
    <property type="term" value="F:nucleic acid binding"/>
    <property type="evidence" value="ECO:0007669"/>
    <property type="project" value="InterPro"/>
</dbReference>
<organism evidence="4">
    <name type="scientific">Cladocopium goreaui</name>
    <dbReference type="NCBI Taxonomy" id="2562237"/>
    <lineage>
        <taxon>Eukaryota</taxon>
        <taxon>Sar</taxon>
        <taxon>Alveolata</taxon>
        <taxon>Dinophyceae</taxon>
        <taxon>Suessiales</taxon>
        <taxon>Symbiodiniaceae</taxon>
        <taxon>Cladocopium</taxon>
    </lineage>
</organism>
<dbReference type="InterPro" id="IPR012337">
    <property type="entry name" value="RNaseH-like_sf"/>
</dbReference>
<dbReference type="EMBL" id="CAMXCT030000557">
    <property type="protein sequence ID" value="CAL4767727.1"/>
    <property type="molecule type" value="Genomic_DNA"/>
</dbReference>
<dbReference type="SUPFAM" id="SSF53098">
    <property type="entry name" value="Ribonuclease H-like"/>
    <property type="match status" value="1"/>
</dbReference>
<feature type="compositionally biased region" description="Basic residues" evidence="2">
    <location>
        <begin position="891"/>
        <end position="902"/>
    </location>
</feature>
<evidence type="ECO:0000256" key="2">
    <source>
        <dbReference type="SAM" id="MobiDB-lite"/>
    </source>
</evidence>
<dbReference type="Gene3D" id="3.30.420.10">
    <property type="entry name" value="Ribonuclease H-like superfamily/Ribonuclease H"/>
    <property type="match status" value="1"/>
</dbReference>
<feature type="compositionally biased region" description="Polar residues" evidence="2">
    <location>
        <begin position="836"/>
        <end position="852"/>
    </location>
</feature>
<evidence type="ECO:0000313" key="5">
    <source>
        <dbReference type="EMBL" id="CAL4767727.1"/>
    </source>
</evidence>
<reference evidence="4" key="1">
    <citation type="submission" date="2022-10" db="EMBL/GenBank/DDBJ databases">
        <authorList>
            <person name="Chen Y."/>
            <person name="Dougan E. K."/>
            <person name="Chan C."/>
            <person name="Rhodes N."/>
            <person name="Thang M."/>
        </authorList>
    </citation>
    <scope>NUCLEOTIDE SEQUENCE</scope>
</reference>
<feature type="compositionally biased region" description="Basic and acidic residues" evidence="2">
    <location>
        <begin position="853"/>
        <end position="863"/>
    </location>
</feature>
<dbReference type="OrthoDB" id="425619at2759"/>
<dbReference type="Proteomes" id="UP001152797">
    <property type="component" value="Unassembled WGS sequence"/>
</dbReference>
<evidence type="ECO:0000259" key="3">
    <source>
        <dbReference type="PROSITE" id="PS50994"/>
    </source>
</evidence>
<evidence type="ECO:0000256" key="1">
    <source>
        <dbReference type="SAM" id="Coils"/>
    </source>
</evidence>
<evidence type="ECO:0000313" key="6">
    <source>
        <dbReference type="Proteomes" id="UP001152797"/>
    </source>
</evidence>
<sequence length="2224" mass="250339">MPTPDSAEEVSPTRQFGQERSQVAGATSVGAATASSGGQDSGGHYRDRDPPPTYSGEEPEVTFRSFEKSVKLWEFETDVPPVKRGAKLLRSLAGPAKLAVEEMSFEEITSEKGVENIMDRLRDYFLPHLEVSLPRAFEAAVYGASRTSKEGFNEYLARMDKAFHRLRKEGVDLPDGAEGYILYRQSNLNESQDQRFLVWADGKYDRRSVIHALRKLDKVVKEKSKGHYVSEVDSENMEAFLTEDPYGMIAEDDDENYVYLQEGDLDNILEEDDVIAAMASYQEIRKAVKDQQKAASVSASSTSTAKSGFFVASDVAAGKNTSQFWLKEFVEDRAKTNSAPHGAYKSDAAQFCGICTSAEQGIVDTAAEGGLVGSVAFGRIQGELEKKGLKVMWTSKKTSARGVGGQASVLGVAMLPLGIGGVNGLLETTVVDGDVPLLLPIRMMTALYTVIDLCNMKFIMKLYDVTVDMKSLASGHVAIDVMQFATEGFKVPEGASGFCQEDFQLFPRHDRHGDAYAMSAVRIPRFRTLPALAHMASLLARVKRLGSGAAASEVGHATQMEEEPPAHHPKRAWKGWRIILDKMTTLIVFSNMQQVVEEWFPQSPHLQSSYLEPREETIEDVYAELIAGAKPLAPLKTRDPPKVSPSTCKHPKSKLKGGGNQTASYITCRDCNSRWENAYPAGQLRKDMKQNKKEKKGLLGQQQEMEAMEGVEATPMVTEENMKLMQQLELERIQSQEMQQRLQNELTAQRNATREVEIRMEAKMRAIIQEYEEKNAQRRQQQAAPPTSSQGAVVLCECRQPAERLIGGRIQCGQLECGEFRGGILQEVLSANTAKGQSATELHQEPQASRSSTSKEEVQKPEETDGSDSRTGSGGDLRLGGEYGWGEAQSRRGRRSLRRMQQAHHSNTTNNIFTAEDGYEVQEEGAWSFRQGRVPLNEERPTRVKLHPSNRMMNESGWDNGREIQFNRKQRKKLQQDMEVMFQKAGGVHVSEVFSPPRVTKLAKHRGMKAGEAYDILTGWDLSDPTQRGAFWKKLKEEDPMAFSVLQSLNFQRMGFDAAFQLVELGLEHLRLAAAIMKWQTRRGKYVIYEQPDGARRTHTHGSLMGGLAHKAEVYPRQFCEAIIRGIRRQIQADGGWHLYSEEEQSLIEVWAEEEEEELDEIQDVAEEGAEVIGEGKEEHEIADDQKRALGKLHRGLGHPALPDFIRFMKAARVKGEVVKWAHRHFRCETCESRPKPKAVRVGSIPKTYQPNKVLGIDLIYIPEVGGKNLLPALSVLDWGSNFQVVELLANKDPETVWQAMWSCWMRIFGCPEIIICDSGKEFLADFVRKATGHGIVVFQAGARAPWQNEKTERHGAHFKELLEKARNETVLADEAELRLLMQEVESCKNRYANRSGFSPVQRQVRQWPRSPSELLLDEAIDPLLVSGAMVDDVERLHEMRPTAEQAQAPGFQEQVDRSRQMSNRLDGLPPPSTPIRGWRLRREESNPYCWEMYFNSEEDQADEEIEEARRRANSLLKKIGKSNRGDYWQVDIERGRLVRHHVKKRRTPFHPKEGCPVDLDAIQTKRRTELNYKENLPTETEEDDWTKKVGPERHKGWWKGTTTFFFKAEASQEEKEAVRVLLTERKRSDEVDMRKESQKDLEEWKDFDAAEWQKIVDSGAVRVLSPEESRAVKAQLAREGKLKRILPTKIARHYKPSEQPGTPATKKSRLCLRGDLDPDILDLEKFSPTVNTMNLAVMMQIGANRRMVGEIADFKNAFCQSQPLERKGGPLYFKQQPEGIKGVDPECIAIIIAGCYGLTDAPLHWRKSLTDFLKSINYEQSTMDPCIYKLYQGNEIAGMIAIEVDDLLMIGNEYHQGQLQKLKERFTFGKWVTLPETEEGAMFNGRRIRQKRDGEFQIDMMKFVEERLHEVELEKGRSSKKKEEVNEVERQKMRAACGSLNWLAKEGRPDLAGPASLLSSRIAHARIEDITALNDVIRSVKKVPDMSIRLQPLVNMKFSVVTDASFGNDGYHSQGGQMILCHEDGLQKNLRVTTNVLCWRSGRIQRVVNSTLAAETQSLSRGLGDLLWVMVLFEELQDRKVIDNAGDKSMQVKYDMSMKNQMYGKSGHPEKTYEFLISMIKGYIARGKQERLLKDRERAVKISLSSNKTTPALEDDVKAAAPTKTKKEDAAAASSAGDPPKGKPKAKAKSEAASVLPTPSPKSHADKNKKGKGKGGKGRSSLY</sequence>
<keyword evidence="6" id="KW-1185">Reference proteome</keyword>
<feature type="region of interest" description="Disordered" evidence="2">
    <location>
        <begin position="836"/>
        <end position="909"/>
    </location>
</feature>
<feature type="region of interest" description="Disordered" evidence="2">
    <location>
        <begin position="1"/>
        <end position="61"/>
    </location>
</feature>
<feature type="compositionally biased region" description="Gly residues" evidence="2">
    <location>
        <begin position="872"/>
        <end position="884"/>
    </location>
</feature>
<dbReference type="PROSITE" id="PS50994">
    <property type="entry name" value="INTEGRASE"/>
    <property type="match status" value="1"/>
</dbReference>
<comment type="caution">
    <text evidence="4">The sequence shown here is derived from an EMBL/GenBank/DDBJ whole genome shotgun (WGS) entry which is preliminary data.</text>
</comment>
<reference evidence="5 6" key="2">
    <citation type="submission" date="2024-05" db="EMBL/GenBank/DDBJ databases">
        <authorList>
            <person name="Chen Y."/>
            <person name="Shah S."/>
            <person name="Dougan E. K."/>
            <person name="Thang M."/>
            <person name="Chan C."/>
        </authorList>
    </citation>
    <scope>NUCLEOTIDE SEQUENCE [LARGE SCALE GENOMIC DNA]</scope>
</reference>